<keyword evidence="3 8" id="KW-0812">Transmembrane</keyword>
<dbReference type="AlphaFoldDB" id="A0A2J6RTR4"/>
<evidence type="ECO:0000256" key="8">
    <source>
        <dbReference type="SAM" id="Phobius"/>
    </source>
</evidence>
<evidence type="ECO:0000256" key="2">
    <source>
        <dbReference type="ARBA" id="ARBA00022448"/>
    </source>
</evidence>
<evidence type="ECO:0000256" key="4">
    <source>
        <dbReference type="ARBA" id="ARBA00022989"/>
    </source>
</evidence>
<dbReference type="Pfam" id="PF07690">
    <property type="entry name" value="MFS_1"/>
    <property type="match status" value="1"/>
</dbReference>
<evidence type="ECO:0000256" key="5">
    <source>
        <dbReference type="ARBA" id="ARBA00023136"/>
    </source>
</evidence>
<dbReference type="Gene3D" id="1.20.1250.20">
    <property type="entry name" value="MFS general substrate transporter like domains"/>
    <property type="match status" value="2"/>
</dbReference>
<keyword evidence="2" id="KW-0813">Transport</keyword>
<feature type="transmembrane region" description="Helical" evidence="8">
    <location>
        <begin position="212"/>
        <end position="234"/>
    </location>
</feature>
<reference evidence="9 10" key="1">
    <citation type="submission" date="2016-04" db="EMBL/GenBank/DDBJ databases">
        <title>A degradative enzymes factory behind the ericoid mycorrhizal symbiosis.</title>
        <authorList>
            <consortium name="DOE Joint Genome Institute"/>
            <person name="Martino E."/>
            <person name="Morin E."/>
            <person name="Grelet G."/>
            <person name="Kuo A."/>
            <person name="Kohler A."/>
            <person name="Daghino S."/>
            <person name="Barry K."/>
            <person name="Choi C."/>
            <person name="Cichocki N."/>
            <person name="Clum A."/>
            <person name="Copeland A."/>
            <person name="Hainaut M."/>
            <person name="Haridas S."/>
            <person name="Labutti K."/>
            <person name="Lindquist E."/>
            <person name="Lipzen A."/>
            <person name="Khouja H.-R."/>
            <person name="Murat C."/>
            <person name="Ohm R."/>
            <person name="Olson A."/>
            <person name="Spatafora J."/>
            <person name="Veneault-Fourrey C."/>
            <person name="Henrissat B."/>
            <person name="Grigoriev I."/>
            <person name="Martin F."/>
            <person name="Perotto S."/>
        </authorList>
    </citation>
    <scope>NUCLEOTIDE SEQUENCE [LARGE SCALE GENOMIC DNA]</scope>
    <source>
        <strain evidence="9 10">F</strain>
    </source>
</reference>
<evidence type="ECO:0000256" key="1">
    <source>
        <dbReference type="ARBA" id="ARBA00004141"/>
    </source>
</evidence>
<feature type="transmembrane region" description="Helical" evidence="8">
    <location>
        <begin position="178"/>
        <end position="200"/>
    </location>
</feature>
<sequence>MADKDLALGTEEPVGEKNEDFNETRVPAEDPLSTSKSSRDLDDTYELYKKQDDARDLDPDEERRVRRKIDLHVLPLLCVSYMLQYLDKTSTSFASVFGLQAGTGLVGQDYAWLSEYYSYPQWKLDLITERYLIAQYPAGYLLQRLPTAKFIGSLAIVWGILMLVTPACHSFAGIAVVRFLLGMSEAFINPGFVLIMSMFYKKDEQPLRLLTYYSFNGWAGVFGGLLGYAMGHITSGLPRWMYVFLIFGSISIVWGVIFIILMPDLPSSARFLTEREKVVAVERVAANRQGVKNHHFKSYQFWQTLRDPKTWILFFMAISAQIPNSSQSSFLSIVLQSFGFDPLQTQYWQIPGSAIQITSLFVSGYICSRWPNMRLITMTVGNLICIVGAGRLGALWLNNFISVGFSLSLTMVSSNIAGYAKKQLTGAFIFVGYCIGNIIGPQTFKAKQAPYYHSAYIAGTGIAAEAGSSSADEYEREAIERGMLDVTELDNKGFRYVL</sequence>
<comment type="subcellular location">
    <subcellularLocation>
        <location evidence="1">Membrane</location>
        <topology evidence="1">Multi-pass membrane protein</topology>
    </subcellularLocation>
</comment>
<evidence type="ECO:0000256" key="7">
    <source>
        <dbReference type="SAM" id="MobiDB-lite"/>
    </source>
</evidence>
<organism evidence="9 10">
    <name type="scientific">Hyaloscypha variabilis (strain UAMH 11265 / GT02V1 / F)</name>
    <name type="common">Meliniomyces variabilis</name>
    <dbReference type="NCBI Taxonomy" id="1149755"/>
    <lineage>
        <taxon>Eukaryota</taxon>
        <taxon>Fungi</taxon>
        <taxon>Dikarya</taxon>
        <taxon>Ascomycota</taxon>
        <taxon>Pezizomycotina</taxon>
        <taxon>Leotiomycetes</taxon>
        <taxon>Helotiales</taxon>
        <taxon>Hyaloscyphaceae</taxon>
        <taxon>Hyaloscypha</taxon>
        <taxon>Hyaloscypha variabilis</taxon>
    </lineage>
</organism>
<evidence type="ECO:0000256" key="3">
    <source>
        <dbReference type="ARBA" id="ARBA00022692"/>
    </source>
</evidence>
<dbReference type="EMBL" id="KZ613944">
    <property type="protein sequence ID" value="PMD41910.1"/>
    <property type="molecule type" value="Genomic_DNA"/>
</dbReference>
<feature type="compositionally biased region" description="Basic and acidic residues" evidence="7">
    <location>
        <begin position="14"/>
        <end position="28"/>
    </location>
</feature>
<dbReference type="Proteomes" id="UP000235786">
    <property type="component" value="Unassembled WGS sequence"/>
</dbReference>
<dbReference type="InterPro" id="IPR036259">
    <property type="entry name" value="MFS_trans_sf"/>
</dbReference>
<dbReference type="InterPro" id="IPR011701">
    <property type="entry name" value="MFS"/>
</dbReference>
<accession>A0A2J6RTR4</accession>
<feature type="transmembrane region" description="Helical" evidence="8">
    <location>
        <begin position="150"/>
        <end position="172"/>
    </location>
</feature>
<comment type="similarity">
    <text evidence="6">Belongs to the major facilitator superfamily. Allantoate permease family.</text>
</comment>
<evidence type="ECO:0000313" key="10">
    <source>
        <dbReference type="Proteomes" id="UP000235786"/>
    </source>
</evidence>
<name>A0A2J6RTR4_HYAVF</name>
<gene>
    <name evidence="9" type="ORF">L207DRAFT_543803</name>
</gene>
<evidence type="ECO:0000256" key="6">
    <source>
        <dbReference type="ARBA" id="ARBA00037968"/>
    </source>
</evidence>
<dbReference type="PANTHER" id="PTHR43791:SF70">
    <property type="entry name" value="MAJOR FACILITATOR SUPERFAMILY (MFS) PROFILE DOMAIN-CONTAINING PROTEIN"/>
    <property type="match status" value="1"/>
</dbReference>
<keyword evidence="10" id="KW-1185">Reference proteome</keyword>
<feature type="transmembrane region" description="Helical" evidence="8">
    <location>
        <begin position="240"/>
        <end position="261"/>
    </location>
</feature>
<dbReference type="GO" id="GO:0016020">
    <property type="term" value="C:membrane"/>
    <property type="evidence" value="ECO:0007669"/>
    <property type="project" value="UniProtKB-SubCell"/>
</dbReference>
<dbReference type="GO" id="GO:0022857">
    <property type="term" value="F:transmembrane transporter activity"/>
    <property type="evidence" value="ECO:0007669"/>
    <property type="project" value="InterPro"/>
</dbReference>
<keyword evidence="4 8" id="KW-1133">Transmembrane helix</keyword>
<proteinExistence type="inferred from homology"/>
<protein>
    <submittedName>
        <fullName evidence="9">Allantoate permease</fullName>
    </submittedName>
</protein>
<dbReference type="FunFam" id="1.20.1250.20:FF:000064">
    <property type="entry name" value="MFS allantoate transporter"/>
    <property type="match status" value="1"/>
</dbReference>
<feature type="transmembrane region" description="Helical" evidence="8">
    <location>
        <begin position="347"/>
        <end position="368"/>
    </location>
</feature>
<dbReference type="PANTHER" id="PTHR43791">
    <property type="entry name" value="PERMEASE-RELATED"/>
    <property type="match status" value="1"/>
</dbReference>
<keyword evidence="5 8" id="KW-0472">Membrane</keyword>
<dbReference type="OrthoDB" id="6730379at2759"/>
<dbReference type="SUPFAM" id="SSF103473">
    <property type="entry name" value="MFS general substrate transporter"/>
    <property type="match status" value="1"/>
</dbReference>
<feature type="region of interest" description="Disordered" evidence="7">
    <location>
        <begin position="1"/>
        <end position="42"/>
    </location>
</feature>
<evidence type="ECO:0000313" key="9">
    <source>
        <dbReference type="EMBL" id="PMD41910.1"/>
    </source>
</evidence>